<feature type="region of interest" description="Disordered" evidence="1">
    <location>
        <begin position="41"/>
        <end position="73"/>
    </location>
</feature>
<dbReference type="EMBL" id="LPWD01000187">
    <property type="protein sequence ID" value="ODS02994.1"/>
    <property type="molecule type" value="Genomic_DNA"/>
</dbReference>
<protein>
    <recommendedName>
        <fullName evidence="4">Host attachment protein</fullName>
    </recommendedName>
</protein>
<dbReference type="OrthoDB" id="9812459at2"/>
<dbReference type="Proteomes" id="UP000095042">
    <property type="component" value="Unassembled WGS sequence"/>
</dbReference>
<reference evidence="2 3" key="1">
    <citation type="journal article" date="2016" name="Environ. Microbiol.">
        <title>New Methyloceanibacter diversity from North Sea sediments includes methanotroph containing solely the soluble methane monooxygenase.</title>
        <authorList>
            <person name="Vekeman B."/>
            <person name="Kerckhof F.M."/>
            <person name="Cremers G."/>
            <person name="de Vos P."/>
            <person name="Vandamme P."/>
            <person name="Boon N."/>
            <person name="Op den Camp H.J."/>
            <person name="Heylen K."/>
        </authorList>
    </citation>
    <scope>NUCLEOTIDE SEQUENCE [LARGE SCALE GENOMIC DNA]</scope>
    <source>
        <strain evidence="2 3">R-67177</strain>
    </source>
</reference>
<evidence type="ECO:0000313" key="2">
    <source>
        <dbReference type="EMBL" id="ODS02994.1"/>
    </source>
</evidence>
<name>A0A1E3WB16_9HYPH</name>
<accession>A0A1E3WB16</accession>
<proteinExistence type="predicted"/>
<organism evidence="2 3">
    <name type="scientific">Methyloceanibacter marginalis</name>
    <dbReference type="NCBI Taxonomy" id="1774971"/>
    <lineage>
        <taxon>Bacteria</taxon>
        <taxon>Pseudomonadati</taxon>
        <taxon>Pseudomonadota</taxon>
        <taxon>Alphaproteobacteria</taxon>
        <taxon>Hyphomicrobiales</taxon>
        <taxon>Hyphomicrobiaceae</taxon>
        <taxon>Methyloceanibacter</taxon>
    </lineage>
</organism>
<evidence type="ECO:0000313" key="3">
    <source>
        <dbReference type="Proteomes" id="UP000095042"/>
    </source>
</evidence>
<feature type="compositionally biased region" description="Basic and acidic residues" evidence="1">
    <location>
        <begin position="64"/>
        <end position="73"/>
    </location>
</feature>
<dbReference type="RefSeq" id="WP_069623821.1">
    <property type="nucleotide sequence ID" value="NZ_LPWD01000187.1"/>
</dbReference>
<evidence type="ECO:0000256" key="1">
    <source>
        <dbReference type="SAM" id="MobiDB-lite"/>
    </source>
</evidence>
<feature type="compositionally biased region" description="Basic and acidic residues" evidence="1">
    <location>
        <begin position="41"/>
        <end position="52"/>
    </location>
</feature>
<sequence>MKKPKLWYAIADGGRARFVERDENGAFRTVASFVSKDLHSRARDLGTDRPGRVMESATTGRSAIEPRQDPKEAAKEDFVSLVAEELSSEHERGAFDELILVAPAGVLTELKHKLAGPVSKRVVGDLQKDLTNVPDHELTPHLAPE</sequence>
<keyword evidence="3" id="KW-1185">Reference proteome</keyword>
<dbReference type="InterPro" id="IPR019291">
    <property type="entry name" value="Host_attachment_protein"/>
</dbReference>
<evidence type="ECO:0008006" key="4">
    <source>
        <dbReference type="Google" id="ProtNLM"/>
    </source>
</evidence>
<gene>
    <name evidence="2" type="ORF">AUC71_12300</name>
</gene>
<dbReference type="Pfam" id="PF10116">
    <property type="entry name" value="Host_attach"/>
    <property type="match status" value="1"/>
</dbReference>
<comment type="caution">
    <text evidence="2">The sequence shown here is derived from an EMBL/GenBank/DDBJ whole genome shotgun (WGS) entry which is preliminary data.</text>
</comment>
<dbReference type="AlphaFoldDB" id="A0A1E3WB16"/>